<protein>
    <submittedName>
        <fullName evidence="2">VOC family protein</fullName>
    </submittedName>
</protein>
<dbReference type="CDD" id="cd06588">
    <property type="entry name" value="PhnB_like"/>
    <property type="match status" value="1"/>
</dbReference>
<dbReference type="SUPFAM" id="SSF54593">
    <property type="entry name" value="Glyoxalase/Bleomycin resistance protein/Dihydroxybiphenyl dioxygenase"/>
    <property type="match status" value="1"/>
</dbReference>
<dbReference type="EMBL" id="BAAAQT010000006">
    <property type="protein sequence ID" value="GAA2174847.1"/>
    <property type="molecule type" value="Genomic_DNA"/>
</dbReference>
<dbReference type="Pfam" id="PF00903">
    <property type="entry name" value="Glyoxalase"/>
    <property type="match status" value="1"/>
</dbReference>
<dbReference type="Gene3D" id="3.10.180.10">
    <property type="entry name" value="2,3-Dihydroxybiphenyl 1,2-Dioxygenase, domain 1"/>
    <property type="match status" value="1"/>
</dbReference>
<proteinExistence type="predicted"/>
<comment type="caution">
    <text evidence="2">The sequence shown here is derived from an EMBL/GenBank/DDBJ whole genome shotgun (WGS) entry which is preliminary data.</text>
</comment>
<feature type="domain" description="Glyoxalase/fosfomycin resistance/dioxygenase" evidence="1">
    <location>
        <begin position="9"/>
        <end position="127"/>
    </location>
</feature>
<reference evidence="3" key="1">
    <citation type="journal article" date="2019" name="Int. J. Syst. Evol. Microbiol.">
        <title>The Global Catalogue of Microorganisms (GCM) 10K type strain sequencing project: providing services to taxonomists for standard genome sequencing and annotation.</title>
        <authorList>
            <consortium name="The Broad Institute Genomics Platform"/>
            <consortium name="The Broad Institute Genome Sequencing Center for Infectious Disease"/>
            <person name="Wu L."/>
            <person name="Ma J."/>
        </authorList>
    </citation>
    <scope>NUCLEOTIDE SEQUENCE [LARGE SCALE GENOMIC DNA]</scope>
    <source>
        <strain evidence="3">JCM 16026</strain>
    </source>
</reference>
<evidence type="ECO:0000259" key="1">
    <source>
        <dbReference type="Pfam" id="PF00903"/>
    </source>
</evidence>
<dbReference type="PANTHER" id="PTHR33990">
    <property type="entry name" value="PROTEIN YJDN-RELATED"/>
    <property type="match status" value="1"/>
</dbReference>
<gene>
    <name evidence="2" type="ORF">GCM10009846_22370</name>
</gene>
<name>A0ABP5MJT0_9MICO</name>
<sequence length="137" mass="14866">MTTVLNPYLSFPGTAAEAMAFYHHVLGGSLESSTFGESGMGSPDEATKVMHAQLRTEQGHTIMGADIADAMPIDRGTQQVSLSGDEELLLRSWWEGLAEGATILEDLQQAPWGDLFGMLVDRFGVQWLVNVVPEPTE</sequence>
<dbReference type="InterPro" id="IPR029068">
    <property type="entry name" value="Glyas_Bleomycin-R_OHBP_Dase"/>
</dbReference>
<evidence type="ECO:0000313" key="2">
    <source>
        <dbReference type="EMBL" id="GAA2174847.1"/>
    </source>
</evidence>
<dbReference type="InterPro" id="IPR004360">
    <property type="entry name" value="Glyas_Fos-R_dOase_dom"/>
</dbReference>
<keyword evidence="3" id="KW-1185">Reference proteome</keyword>
<dbReference type="InterPro" id="IPR028973">
    <property type="entry name" value="PhnB-like"/>
</dbReference>
<dbReference type="RefSeq" id="WP_344343608.1">
    <property type="nucleotide sequence ID" value="NZ_BAAAQT010000006.1"/>
</dbReference>
<accession>A0ABP5MJT0</accession>
<dbReference type="Proteomes" id="UP001501599">
    <property type="component" value="Unassembled WGS sequence"/>
</dbReference>
<dbReference type="PANTHER" id="PTHR33990:SF1">
    <property type="entry name" value="PROTEIN YJDN"/>
    <property type="match status" value="1"/>
</dbReference>
<organism evidence="2 3">
    <name type="scientific">Agrococcus versicolor</name>
    <dbReference type="NCBI Taxonomy" id="501482"/>
    <lineage>
        <taxon>Bacteria</taxon>
        <taxon>Bacillati</taxon>
        <taxon>Actinomycetota</taxon>
        <taxon>Actinomycetes</taxon>
        <taxon>Micrococcales</taxon>
        <taxon>Microbacteriaceae</taxon>
        <taxon>Agrococcus</taxon>
    </lineage>
</organism>
<evidence type="ECO:0000313" key="3">
    <source>
        <dbReference type="Proteomes" id="UP001501599"/>
    </source>
</evidence>